<dbReference type="AlphaFoldDB" id="A0A1Y6LQ09"/>
<dbReference type="PANTHER" id="PTHR35043">
    <property type="entry name" value="TRANSCRIPTION FACTOR DOMAIN-CONTAINING PROTEIN"/>
    <property type="match status" value="1"/>
</dbReference>
<sequence length="454" mass="51635">MDRTSRNVTYQNELVGWTPEGNDRGTWSIIATALVTIVVCTWTVLHPRIHLGRKLRRTHRFCQLVKQVLAPELETIEALQEYLQARKTMRCCAEATRNEMKLMQSFYIGMMGLRYHVGSDGGHCVMWPLQYAYLLNSGLVPWPPARDWDLSVEHVEDKSKADGLLKLVAIWQVLWFTANCITRGAHHLELAPLESMTLAYVVQVILTYCLWWKKPKDISTASLVDLPEMTDEQRIQFENLSMEATYDRPDPAADPPCMSIAWYIIPRDCSESAYLIAKAGSQSTTTPRPSSSSKHKDISTEHTEKVPPSPRRAKALHTMIPRTGVKTGGSDPIDTKVITEWDDSLYMTKWWPLVCLLGVSFGAVHMVSWNAIFPTRVELWLWRMSSLGSVVFGLVTMHFKKIAFRWQGAVTIVKLGCPVLYVVCRVAMLAEAIAAFRAMPRSTYQTYEIVNYVF</sequence>
<feature type="transmembrane region" description="Helical" evidence="2">
    <location>
        <begin position="379"/>
        <end position="399"/>
    </location>
</feature>
<evidence type="ECO:0000313" key="4">
    <source>
        <dbReference type="Proteomes" id="UP000215453"/>
    </source>
</evidence>
<keyword evidence="2" id="KW-1133">Transmembrane helix</keyword>
<keyword evidence="2" id="KW-0472">Membrane</keyword>
<feature type="region of interest" description="Disordered" evidence="1">
    <location>
        <begin position="280"/>
        <end position="312"/>
    </location>
</feature>
<keyword evidence="2" id="KW-0812">Transmembrane</keyword>
<gene>
    <name evidence="3" type="ORF">ZT1A5_G6980</name>
</gene>
<feature type="compositionally biased region" description="Low complexity" evidence="1">
    <location>
        <begin position="281"/>
        <end position="292"/>
    </location>
</feature>
<accession>A0A1Y6LQ09</accession>
<feature type="transmembrane region" description="Helical" evidence="2">
    <location>
        <begin position="25"/>
        <end position="45"/>
    </location>
</feature>
<evidence type="ECO:0000256" key="1">
    <source>
        <dbReference type="SAM" id="MobiDB-lite"/>
    </source>
</evidence>
<feature type="compositionally biased region" description="Basic and acidic residues" evidence="1">
    <location>
        <begin position="294"/>
        <end position="305"/>
    </location>
</feature>
<feature type="transmembrane region" description="Helical" evidence="2">
    <location>
        <begin position="350"/>
        <end position="373"/>
    </location>
</feature>
<proteinExistence type="predicted"/>
<evidence type="ECO:0000256" key="2">
    <source>
        <dbReference type="SAM" id="Phobius"/>
    </source>
</evidence>
<protein>
    <submittedName>
        <fullName evidence="3">Uncharacterized protein</fullName>
    </submittedName>
</protein>
<dbReference type="EMBL" id="LT882681">
    <property type="protein sequence ID" value="SMY25538.1"/>
    <property type="molecule type" value="Genomic_DNA"/>
</dbReference>
<dbReference type="Proteomes" id="UP000215453">
    <property type="component" value="Chromosome 6"/>
</dbReference>
<evidence type="ECO:0000313" key="3">
    <source>
        <dbReference type="EMBL" id="SMY25538.1"/>
    </source>
</evidence>
<reference evidence="3 4" key="1">
    <citation type="submission" date="2016-10" db="EMBL/GenBank/DDBJ databases">
        <authorList>
            <person name="Varghese N."/>
        </authorList>
    </citation>
    <scope>NUCLEOTIDE SEQUENCE [LARGE SCALE GENOMIC DNA]</scope>
</reference>
<name>A0A1Y6LQ09_ZYMTR</name>
<dbReference type="PANTHER" id="PTHR35043:SF7">
    <property type="entry name" value="TRANSCRIPTION FACTOR DOMAIN-CONTAINING PROTEIN"/>
    <property type="match status" value="1"/>
</dbReference>
<organism evidence="3 4">
    <name type="scientific">Zymoseptoria tritici ST99CH_1A5</name>
    <dbReference type="NCBI Taxonomy" id="1276529"/>
    <lineage>
        <taxon>Eukaryota</taxon>
        <taxon>Fungi</taxon>
        <taxon>Dikarya</taxon>
        <taxon>Ascomycota</taxon>
        <taxon>Pezizomycotina</taxon>
        <taxon>Dothideomycetes</taxon>
        <taxon>Dothideomycetidae</taxon>
        <taxon>Mycosphaerellales</taxon>
        <taxon>Mycosphaerellaceae</taxon>
        <taxon>Zymoseptoria</taxon>
    </lineage>
</organism>